<feature type="modified residue" description="N6-(pyridoxal phosphate)lysine" evidence="16">
    <location>
        <position position="325"/>
    </location>
</feature>
<evidence type="ECO:0000256" key="14">
    <source>
        <dbReference type="ARBA" id="ARBA00038965"/>
    </source>
</evidence>
<dbReference type="InterPro" id="IPR015422">
    <property type="entry name" value="PyrdxlP-dep_Trfase_small"/>
</dbReference>
<evidence type="ECO:0000256" key="15">
    <source>
        <dbReference type="ARBA" id="ARBA00042568"/>
    </source>
</evidence>
<evidence type="ECO:0000256" key="5">
    <source>
        <dbReference type="ARBA" id="ARBA00022692"/>
    </source>
</evidence>
<evidence type="ECO:0000256" key="1">
    <source>
        <dbReference type="ARBA" id="ARBA00001933"/>
    </source>
</evidence>
<keyword evidence="9" id="KW-1133">Transmembrane helix</keyword>
<keyword evidence="11" id="KW-0472">Membrane</keyword>
<sequence length="529" mass="58461">MMNSANDYLKDYQPAKLVLATAGITAASIFAYQTITDRDFKDKLNKTIFRSLKSLPGVSDVVKKERAKAKVELKKIFKTDVSNAHYTLPLNGIKHKELIEEMRELAKVDESHWVDSKVSGCVYLGEREHTKLLNEAYSLFSLSNPLHPSVFPSIRKFETETISMVSNMLNAHSKVVGSLTSGGTESIFMAVKAYRDFYSDRTDRPEIVVPVTIHAAFDKACEYLKIRIVHIPVDPNTYKVDLVAMKNAINKNTILVAGSAVNFPHGIIDPIVEIAKLAKDNDIGCHVDACLGGFILPFAEELGYDIPLFDFRVPGVSSISIDTHKFGYAAKGTSVVLFSNKKLRRAMYFVAPNWPGGIYASPTLPGSRPGGLVAACWASLVGMGHDGFLEKAKGVMQTTEKIIQGLRSINGLQIIGDPLAMVIAFTCDNIFYVNDYMSKKGWHLNALQRPNSLHVCVTAKMIGMETMFIEDLKYSIQFVKDNSKNLPKDGTAPIYGSAHSVPDREMVGTILSDFIDELITPDYKPSQST</sequence>
<evidence type="ECO:0000256" key="13">
    <source>
        <dbReference type="ARBA" id="ARBA00038302"/>
    </source>
</evidence>
<dbReference type="FunFam" id="6.10.140.2150:FF:000001">
    <property type="entry name" value="Sphingosine-1-phosphate lyase 1"/>
    <property type="match status" value="1"/>
</dbReference>
<evidence type="ECO:0000256" key="2">
    <source>
        <dbReference type="ARBA" id="ARBA00004389"/>
    </source>
</evidence>
<dbReference type="GO" id="GO:0005789">
    <property type="term" value="C:endoplasmic reticulum membrane"/>
    <property type="evidence" value="ECO:0007669"/>
    <property type="project" value="UniProtKB-SubCell"/>
</dbReference>
<comment type="similarity">
    <text evidence="13">Belongs to the group II decarboxylase family. Sphingosine-1-phosphate lyase subfamily.</text>
</comment>
<keyword evidence="8" id="KW-0746">Sphingolipid metabolism</keyword>
<protein>
    <recommendedName>
        <fullName evidence="14">sphinganine-1-phosphate aldolase</fullName>
        <ecNumber evidence="14">4.1.2.27</ecNumber>
    </recommendedName>
    <alternativeName>
        <fullName evidence="15">Sphingosine-1-phosphate aldolase</fullName>
    </alternativeName>
</protein>
<evidence type="ECO:0000256" key="11">
    <source>
        <dbReference type="ARBA" id="ARBA00023136"/>
    </source>
</evidence>
<dbReference type="Proteomes" id="UP001344447">
    <property type="component" value="Unassembled WGS sequence"/>
</dbReference>
<dbReference type="Gene3D" id="3.40.640.10">
    <property type="entry name" value="Type I PLP-dependent aspartate aminotransferase-like (Major domain)"/>
    <property type="match status" value="1"/>
</dbReference>
<dbReference type="EC" id="4.1.2.27" evidence="14"/>
<dbReference type="InterPro" id="IPR015424">
    <property type="entry name" value="PyrdxlP-dep_Trfase"/>
</dbReference>
<comment type="pathway">
    <text evidence="3">Lipid metabolism; sphingolipid metabolism.</text>
</comment>
<keyword evidence="5" id="KW-0812">Transmembrane</keyword>
<evidence type="ECO:0000256" key="4">
    <source>
        <dbReference type="ARBA" id="ARBA00004991"/>
    </source>
</evidence>
<evidence type="ECO:0000256" key="12">
    <source>
        <dbReference type="ARBA" id="ARBA00023239"/>
    </source>
</evidence>
<organism evidence="18 19">
    <name type="scientific">Dictyostelium firmibasis</name>
    <dbReference type="NCBI Taxonomy" id="79012"/>
    <lineage>
        <taxon>Eukaryota</taxon>
        <taxon>Amoebozoa</taxon>
        <taxon>Evosea</taxon>
        <taxon>Eumycetozoa</taxon>
        <taxon>Dictyostelia</taxon>
        <taxon>Dictyosteliales</taxon>
        <taxon>Dictyosteliaceae</taxon>
        <taxon>Dictyostelium</taxon>
    </lineage>
</organism>
<dbReference type="PANTHER" id="PTHR42735:SF6">
    <property type="entry name" value="SPHINGOSINE-1-PHOSPHATE LYASE 1"/>
    <property type="match status" value="1"/>
</dbReference>
<accession>A0AAN7YZ62</accession>
<dbReference type="GO" id="GO:0030149">
    <property type="term" value="P:sphingolipid catabolic process"/>
    <property type="evidence" value="ECO:0007669"/>
    <property type="project" value="TreeGrafter"/>
</dbReference>
<dbReference type="AlphaFoldDB" id="A0AAN7YZ62"/>
<evidence type="ECO:0000256" key="8">
    <source>
        <dbReference type="ARBA" id="ARBA00022919"/>
    </source>
</evidence>
<dbReference type="EMBL" id="JAVFKY010000001">
    <property type="protein sequence ID" value="KAK5584896.1"/>
    <property type="molecule type" value="Genomic_DNA"/>
</dbReference>
<dbReference type="GO" id="GO:0008117">
    <property type="term" value="F:sphinganine-1-phosphate aldolase activity"/>
    <property type="evidence" value="ECO:0007669"/>
    <property type="project" value="UniProtKB-EC"/>
</dbReference>
<evidence type="ECO:0000256" key="3">
    <source>
        <dbReference type="ARBA" id="ARBA00004760"/>
    </source>
</evidence>
<dbReference type="SUPFAM" id="SSF53383">
    <property type="entry name" value="PLP-dependent transferases"/>
    <property type="match status" value="1"/>
</dbReference>
<evidence type="ECO:0000313" key="18">
    <source>
        <dbReference type="EMBL" id="KAK5584896.1"/>
    </source>
</evidence>
<dbReference type="GO" id="GO:0030170">
    <property type="term" value="F:pyridoxal phosphate binding"/>
    <property type="evidence" value="ECO:0007669"/>
    <property type="project" value="InterPro"/>
</dbReference>
<evidence type="ECO:0000313" key="19">
    <source>
        <dbReference type="Proteomes" id="UP001344447"/>
    </source>
</evidence>
<name>A0AAN7YZ62_9MYCE</name>
<dbReference type="PANTHER" id="PTHR42735">
    <property type="match status" value="1"/>
</dbReference>
<dbReference type="InterPro" id="IPR050477">
    <property type="entry name" value="GrpII_AminoAcid_Decarb"/>
</dbReference>
<dbReference type="InterPro" id="IPR015421">
    <property type="entry name" value="PyrdxlP-dep_Trfase_major"/>
</dbReference>
<dbReference type="Gene3D" id="6.10.140.2150">
    <property type="match status" value="1"/>
</dbReference>
<evidence type="ECO:0000256" key="16">
    <source>
        <dbReference type="PIRSR" id="PIRSR602129-50"/>
    </source>
</evidence>
<dbReference type="GO" id="GO:0019752">
    <property type="term" value="P:carboxylic acid metabolic process"/>
    <property type="evidence" value="ECO:0007669"/>
    <property type="project" value="InterPro"/>
</dbReference>
<keyword evidence="12 17" id="KW-0456">Lyase</keyword>
<proteinExistence type="inferred from homology"/>
<evidence type="ECO:0000256" key="10">
    <source>
        <dbReference type="ARBA" id="ARBA00023098"/>
    </source>
</evidence>
<dbReference type="InterPro" id="IPR002129">
    <property type="entry name" value="PyrdxlP-dep_de-COase"/>
</dbReference>
<keyword evidence="10" id="KW-0443">Lipid metabolism</keyword>
<gene>
    <name evidence="18" type="ORF">RB653_006514</name>
</gene>
<evidence type="ECO:0000256" key="9">
    <source>
        <dbReference type="ARBA" id="ARBA00022989"/>
    </source>
</evidence>
<dbReference type="FunFam" id="3.40.640.10:FF:000020">
    <property type="entry name" value="sphingosine-1-phosphate lyase 1"/>
    <property type="match status" value="1"/>
</dbReference>
<keyword evidence="6" id="KW-0256">Endoplasmic reticulum</keyword>
<comment type="pathway">
    <text evidence="4">Sphingolipid metabolism.</text>
</comment>
<evidence type="ECO:0000256" key="6">
    <source>
        <dbReference type="ARBA" id="ARBA00022824"/>
    </source>
</evidence>
<dbReference type="Gene3D" id="3.90.1150.10">
    <property type="entry name" value="Aspartate Aminotransferase, domain 1"/>
    <property type="match status" value="1"/>
</dbReference>
<comment type="subcellular location">
    <subcellularLocation>
        <location evidence="2">Endoplasmic reticulum membrane</location>
        <topology evidence="2">Single-pass membrane protein</topology>
    </subcellularLocation>
</comment>
<keyword evidence="19" id="KW-1185">Reference proteome</keyword>
<reference evidence="18 19" key="1">
    <citation type="submission" date="2023-11" db="EMBL/GenBank/DDBJ databases">
        <title>Dfirmibasis_genome.</title>
        <authorList>
            <person name="Edelbroek B."/>
            <person name="Kjellin J."/>
            <person name="Jerlstrom-Hultqvist J."/>
            <person name="Soderbom F."/>
        </authorList>
    </citation>
    <scope>NUCLEOTIDE SEQUENCE [LARGE SCALE GENOMIC DNA]</scope>
    <source>
        <strain evidence="18 19">TNS-C-14</strain>
    </source>
</reference>
<evidence type="ECO:0000256" key="17">
    <source>
        <dbReference type="RuleBase" id="RU000382"/>
    </source>
</evidence>
<dbReference type="Pfam" id="PF00282">
    <property type="entry name" value="Pyridoxal_deC"/>
    <property type="match status" value="1"/>
</dbReference>
<comment type="caution">
    <text evidence="18">The sequence shown here is derived from an EMBL/GenBank/DDBJ whole genome shotgun (WGS) entry which is preliminary data.</text>
</comment>
<evidence type="ECO:0000256" key="7">
    <source>
        <dbReference type="ARBA" id="ARBA00022898"/>
    </source>
</evidence>
<comment type="cofactor">
    <cofactor evidence="1 16 17">
        <name>pyridoxal 5'-phosphate</name>
        <dbReference type="ChEBI" id="CHEBI:597326"/>
    </cofactor>
</comment>
<keyword evidence="7 16" id="KW-0663">Pyridoxal phosphate</keyword>